<feature type="domain" description="TRAF-type" evidence="8">
    <location>
        <begin position="101"/>
        <end position="144"/>
    </location>
</feature>
<evidence type="ECO:0000259" key="8">
    <source>
        <dbReference type="PROSITE" id="PS50145"/>
    </source>
</evidence>
<proteinExistence type="predicted"/>
<dbReference type="PROSITE" id="PS50145">
    <property type="entry name" value="ZF_TRAF"/>
    <property type="match status" value="1"/>
</dbReference>
<feature type="domain" description="RING-type" evidence="7">
    <location>
        <begin position="18"/>
        <end position="56"/>
    </location>
</feature>
<dbReference type="RefSeq" id="XP_020824226.1">
    <property type="nucleotide sequence ID" value="XM_020968567.1"/>
</dbReference>
<evidence type="ECO:0000256" key="5">
    <source>
        <dbReference type="SAM" id="Coils"/>
    </source>
</evidence>
<keyword evidence="1 4" id="KW-0479">Metal-binding</keyword>
<accession>A0A6P5IZ44</accession>
<keyword evidence="2 4" id="KW-0863">Zinc-finger</keyword>
<sequence length="253" mass="28884">MGYDIERFVGYVNEGLLCCICQGVLKDPLQAPCEHAFCASCIHGWLVYHSNCPEDRQTLNMSMLRPLYRYMRNDLNRLQLHCRNGERGCEMVCSLESVEQHERECEYGWISCTNTGCPVQVERRNLSGHLAACELRSQECPKGCGYTVFNSEDMQHNCIAELRSELVMLRQVFQMMSSVQSLIGAERLLHQELEQEKQELMELKKSLQDCRSTTADGNEKLTSLHSLTRLESVEKKTQGGDSHLKKVLHSSST</sequence>
<feature type="region of interest" description="Disordered" evidence="6">
    <location>
        <begin position="232"/>
        <end position="253"/>
    </location>
</feature>
<dbReference type="PROSITE" id="PS50089">
    <property type="entry name" value="ZF_RING_2"/>
    <property type="match status" value="1"/>
</dbReference>
<evidence type="ECO:0000256" key="1">
    <source>
        <dbReference type="ARBA" id="ARBA00022723"/>
    </source>
</evidence>
<evidence type="ECO:0000256" key="3">
    <source>
        <dbReference type="ARBA" id="ARBA00022833"/>
    </source>
</evidence>
<dbReference type="GO" id="GO:0043122">
    <property type="term" value="P:regulation of canonical NF-kappaB signal transduction"/>
    <property type="evidence" value="ECO:0007669"/>
    <property type="project" value="TreeGrafter"/>
</dbReference>
<reference evidence="10" key="1">
    <citation type="submission" date="2025-08" db="UniProtKB">
        <authorList>
            <consortium name="RefSeq"/>
        </authorList>
    </citation>
    <scope>IDENTIFICATION</scope>
    <source>
        <tissue evidence="10">Spleen</tissue>
    </source>
</reference>
<gene>
    <name evidence="10" type="primary">LOC110195701</name>
</gene>
<dbReference type="AlphaFoldDB" id="A0A6P5IZ44"/>
<dbReference type="SUPFAM" id="SSF57850">
    <property type="entry name" value="RING/U-box"/>
    <property type="match status" value="1"/>
</dbReference>
<dbReference type="Proteomes" id="UP000515140">
    <property type="component" value="Unplaced"/>
</dbReference>
<dbReference type="Pfam" id="PF13923">
    <property type="entry name" value="zf-C3HC4_2"/>
    <property type="match status" value="1"/>
</dbReference>
<evidence type="ECO:0000256" key="4">
    <source>
        <dbReference type="PROSITE-ProRule" id="PRU00207"/>
    </source>
</evidence>
<dbReference type="InterPro" id="IPR001293">
    <property type="entry name" value="Znf_TRAF"/>
</dbReference>
<feature type="coiled-coil region" evidence="5">
    <location>
        <begin position="183"/>
        <end position="213"/>
    </location>
</feature>
<feature type="compositionally biased region" description="Basic and acidic residues" evidence="6">
    <location>
        <begin position="232"/>
        <end position="244"/>
    </location>
</feature>
<evidence type="ECO:0000313" key="10">
    <source>
        <dbReference type="RefSeq" id="XP_020824226.1"/>
    </source>
</evidence>
<name>A0A6P5IZ44_PHACI</name>
<dbReference type="InterPro" id="IPR001841">
    <property type="entry name" value="Znf_RING"/>
</dbReference>
<dbReference type="SUPFAM" id="SSF49599">
    <property type="entry name" value="TRAF domain-like"/>
    <property type="match status" value="1"/>
</dbReference>
<keyword evidence="3 4" id="KW-0862">Zinc</keyword>
<dbReference type="PANTHER" id="PTHR10131:SF157">
    <property type="entry name" value="RECEPTOR-ASSOCIATED FACTOR, PUTATIVE-RELATED"/>
    <property type="match status" value="1"/>
</dbReference>
<protein>
    <submittedName>
        <fullName evidence="10">RING finger protein 151-like isoform X3</fullName>
    </submittedName>
</protein>
<evidence type="ECO:0000256" key="6">
    <source>
        <dbReference type="SAM" id="MobiDB-lite"/>
    </source>
</evidence>
<dbReference type="PROSITE" id="PS00518">
    <property type="entry name" value="ZF_RING_1"/>
    <property type="match status" value="1"/>
</dbReference>
<dbReference type="InterPro" id="IPR017907">
    <property type="entry name" value="Znf_RING_CS"/>
</dbReference>
<dbReference type="GeneID" id="110195701"/>
<evidence type="ECO:0000259" key="7">
    <source>
        <dbReference type="PROSITE" id="PS50089"/>
    </source>
</evidence>
<keyword evidence="5" id="KW-0175">Coiled coil</keyword>
<feature type="zinc finger region" description="TRAF-type" evidence="4">
    <location>
        <begin position="101"/>
        <end position="144"/>
    </location>
</feature>
<dbReference type="GO" id="GO:0008270">
    <property type="term" value="F:zinc ion binding"/>
    <property type="evidence" value="ECO:0007669"/>
    <property type="project" value="UniProtKB-KW"/>
</dbReference>
<evidence type="ECO:0000313" key="9">
    <source>
        <dbReference type="Proteomes" id="UP000515140"/>
    </source>
</evidence>
<keyword evidence="9" id="KW-1185">Reference proteome</keyword>
<dbReference type="Gene3D" id="3.30.40.10">
    <property type="entry name" value="Zinc/RING finger domain, C3HC4 (zinc finger)"/>
    <property type="match status" value="2"/>
</dbReference>
<organism evidence="9 10">
    <name type="scientific">Phascolarctos cinereus</name>
    <name type="common">Koala</name>
    <dbReference type="NCBI Taxonomy" id="38626"/>
    <lineage>
        <taxon>Eukaryota</taxon>
        <taxon>Metazoa</taxon>
        <taxon>Chordata</taxon>
        <taxon>Craniata</taxon>
        <taxon>Vertebrata</taxon>
        <taxon>Euteleostomi</taxon>
        <taxon>Mammalia</taxon>
        <taxon>Metatheria</taxon>
        <taxon>Diprotodontia</taxon>
        <taxon>Phascolarctidae</taxon>
        <taxon>Phascolarctos</taxon>
    </lineage>
</organism>
<dbReference type="InterPro" id="IPR013083">
    <property type="entry name" value="Znf_RING/FYVE/PHD"/>
</dbReference>
<dbReference type="SMART" id="SM00184">
    <property type="entry name" value="RING"/>
    <property type="match status" value="1"/>
</dbReference>
<evidence type="ECO:0000256" key="2">
    <source>
        <dbReference type="ARBA" id="ARBA00022771"/>
    </source>
</evidence>
<dbReference type="PANTHER" id="PTHR10131">
    <property type="entry name" value="TNF RECEPTOR ASSOCIATED FACTOR"/>
    <property type="match status" value="1"/>
</dbReference>